<dbReference type="PANTHER" id="PTHR13235:SF2">
    <property type="entry name" value="SINGLE-STRAND SELECTIVE MONOFUNCTIONAL URACIL DNA GLYCOSYLASE"/>
    <property type="match status" value="1"/>
</dbReference>
<evidence type="ECO:0000313" key="11">
    <source>
        <dbReference type="Proteomes" id="UP001445076"/>
    </source>
</evidence>
<evidence type="ECO:0000256" key="8">
    <source>
        <dbReference type="SAM" id="MobiDB-lite"/>
    </source>
</evidence>
<accession>A0AAW0WV25</accession>
<comment type="subcellular location">
    <subcellularLocation>
        <location evidence="1">Nucleus</location>
    </subcellularLocation>
</comment>
<dbReference type="PANTHER" id="PTHR13235">
    <property type="entry name" value="SINGLE-STRAND SELECTIVE MONOFUNCTIONAL URACIL DNA GLYCOSYLASE"/>
    <property type="match status" value="1"/>
</dbReference>
<feature type="region of interest" description="Disordered" evidence="8">
    <location>
        <begin position="1"/>
        <end position="30"/>
    </location>
</feature>
<keyword evidence="3" id="KW-0227">DNA damage</keyword>
<feature type="domain" description="Uracil-DNA glycosylase-like" evidence="9">
    <location>
        <begin position="92"/>
        <end position="269"/>
    </location>
</feature>
<keyword evidence="5" id="KW-0238">DNA-binding</keyword>
<dbReference type="GO" id="GO:0006284">
    <property type="term" value="P:base-excision repair"/>
    <property type="evidence" value="ECO:0007669"/>
    <property type="project" value="InterPro"/>
</dbReference>
<dbReference type="GO" id="GO:0000703">
    <property type="term" value="F:oxidized pyrimidine nucleobase lesion DNA N-glycosylase activity"/>
    <property type="evidence" value="ECO:0007669"/>
    <property type="project" value="TreeGrafter"/>
</dbReference>
<keyword evidence="7" id="KW-0539">Nucleus</keyword>
<evidence type="ECO:0000313" key="10">
    <source>
        <dbReference type="EMBL" id="KAK8731254.1"/>
    </source>
</evidence>
<protein>
    <recommendedName>
        <fullName evidence="9">Uracil-DNA glycosylase-like domain-containing protein</fullName>
    </recommendedName>
</protein>
<evidence type="ECO:0000256" key="1">
    <source>
        <dbReference type="ARBA" id="ARBA00004123"/>
    </source>
</evidence>
<keyword evidence="6" id="KW-0234">DNA repair</keyword>
<dbReference type="Pfam" id="PF03167">
    <property type="entry name" value="UDG"/>
    <property type="match status" value="1"/>
</dbReference>
<organism evidence="10 11">
    <name type="scientific">Cherax quadricarinatus</name>
    <name type="common">Australian red claw crayfish</name>
    <dbReference type="NCBI Taxonomy" id="27406"/>
    <lineage>
        <taxon>Eukaryota</taxon>
        <taxon>Metazoa</taxon>
        <taxon>Ecdysozoa</taxon>
        <taxon>Arthropoda</taxon>
        <taxon>Crustacea</taxon>
        <taxon>Multicrustacea</taxon>
        <taxon>Malacostraca</taxon>
        <taxon>Eumalacostraca</taxon>
        <taxon>Eucarida</taxon>
        <taxon>Decapoda</taxon>
        <taxon>Pleocyemata</taxon>
        <taxon>Astacidea</taxon>
        <taxon>Parastacoidea</taxon>
        <taxon>Parastacidae</taxon>
        <taxon>Cherax</taxon>
    </lineage>
</organism>
<dbReference type="GO" id="GO:0017065">
    <property type="term" value="F:single-strand selective uracil DNA N-glycosylase activity"/>
    <property type="evidence" value="ECO:0007669"/>
    <property type="project" value="InterPro"/>
</dbReference>
<comment type="caution">
    <text evidence="10">The sequence shown here is derived from an EMBL/GenBank/DDBJ whole genome shotgun (WGS) entry which is preliminary data.</text>
</comment>
<dbReference type="InterPro" id="IPR039134">
    <property type="entry name" value="SMUG1"/>
</dbReference>
<reference evidence="10 11" key="1">
    <citation type="journal article" date="2024" name="BMC Genomics">
        <title>Genome assembly of redclaw crayfish (Cherax quadricarinatus) provides insights into its immune adaptation and hypoxia tolerance.</title>
        <authorList>
            <person name="Liu Z."/>
            <person name="Zheng J."/>
            <person name="Li H."/>
            <person name="Fang K."/>
            <person name="Wang S."/>
            <person name="He J."/>
            <person name="Zhou D."/>
            <person name="Weng S."/>
            <person name="Chi M."/>
            <person name="Gu Z."/>
            <person name="He J."/>
            <person name="Li F."/>
            <person name="Wang M."/>
        </authorList>
    </citation>
    <scope>NUCLEOTIDE SEQUENCE [LARGE SCALE GENOMIC DNA]</scope>
    <source>
        <strain evidence="10">ZL_2023a</strain>
    </source>
</reference>
<proteinExistence type="inferred from homology"/>
<dbReference type="InterPro" id="IPR005122">
    <property type="entry name" value="Uracil-DNA_glycosylase-like"/>
</dbReference>
<evidence type="ECO:0000256" key="4">
    <source>
        <dbReference type="ARBA" id="ARBA00022801"/>
    </source>
</evidence>
<keyword evidence="4" id="KW-0378">Hydrolase</keyword>
<evidence type="ECO:0000259" key="9">
    <source>
        <dbReference type="Pfam" id="PF03167"/>
    </source>
</evidence>
<keyword evidence="11" id="KW-1185">Reference proteome</keyword>
<dbReference type="GO" id="GO:0003677">
    <property type="term" value="F:DNA binding"/>
    <property type="evidence" value="ECO:0007669"/>
    <property type="project" value="UniProtKB-KW"/>
</dbReference>
<dbReference type="FunFam" id="3.40.470.10:FF:000005">
    <property type="entry name" value="Single-strand selective monofunctional uracil DNA glycosylase"/>
    <property type="match status" value="1"/>
</dbReference>
<dbReference type="CDD" id="cd19374">
    <property type="entry name" value="UDG-F3_SMUG1-like"/>
    <property type="match status" value="1"/>
</dbReference>
<dbReference type="AlphaFoldDB" id="A0AAW0WV25"/>
<sequence>MGPKIKKLKTNNEETTEESNLQSAGGNKASHLDIKNSTTVKPVANISVAQQLLNIEENQCEELLKLDYGQGICYIYNPVDYAREIHSDFVTKYGNGEKKVLMLGMNPGPWGMGQTGVPFGHVGYAKDWLGVKGNVSKPQKEHPKRPVTGLECTRSEVSGDRMWALLKELSGTPQVLFSCVFLHNYCPLFFLKDSAKNVTPPELKVKERARLEGICDDALVKTIKLLGVEHIVGVGNYATDRARAALLKAGMESVQVCTLMHPSPVNPAANKGWRDIAIKQLTDNNIIHYFQSNPLG</sequence>
<evidence type="ECO:0000256" key="6">
    <source>
        <dbReference type="ARBA" id="ARBA00023204"/>
    </source>
</evidence>
<evidence type="ECO:0000256" key="7">
    <source>
        <dbReference type="ARBA" id="ARBA00023242"/>
    </source>
</evidence>
<evidence type="ECO:0000256" key="3">
    <source>
        <dbReference type="ARBA" id="ARBA00022763"/>
    </source>
</evidence>
<dbReference type="InterPro" id="IPR036895">
    <property type="entry name" value="Uracil-DNA_glycosylase-like_sf"/>
</dbReference>
<dbReference type="GO" id="GO:0005634">
    <property type="term" value="C:nucleus"/>
    <property type="evidence" value="ECO:0007669"/>
    <property type="project" value="UniProtKB-SubCell"/>
</dbReference>
<comment type="similarity">
    <text evidence="2">Belongs to the uracil-DNA glycosylase (UDG) superfamily. SMUG1 family.</text>
</comment>
<gene>
    <name evidence="10" type="ORF">OTU49_007509</name>
</gene>
<dbReference type="SUPFAM" id="SSF52141">
    <property type="entry name" value="Uracil-DNA glycosylase-like"/>
    <property type="match status" value="1"/>
</dbReference>
<dbReference type="EMBL" id="JARKIK010000061">
    <property type="protein sequence ID" value="KAK8731254.1"/>
    <property type="molecule type" value="Genomic_DNA"/>
</dbReference>
<evidence type="ECO:0000256" key="5">
    <source>
        <dbReference type="ARBA" id="ARBA00023125"/>
    </source>
</evidence>
<dbReference type="Proteomes" id="UP001445076">
    <property type="component" value="Unassembled WGS sequence"/>
</dbReference>
<name>A0AAW0WV25_CHEQU</name>
<evidence type="ECO:0000256" key="2">
    <source>
        <dbReference type="ARBA" id="ARBA00007889"/>
    </source>
</evidence>
<dbReference type="Gene3D" id="3.40.470.10">
    <property type="entry name" value="Uracil-DNA glycosylase-like domain"/>
    <property type="match status" value="1"/>
</dbReference>